<evidence type="ECO:0000256" key="8">
    <source>
        <dbReference type="SAM" id="MobiDB-lite"/>
    </source>
</evidence>
<feature type="compositionally biased region" description="Basic residues" evidence="8">
    <location>
        <begin position="316"/>
        <end position="326"/>
    </location>
</feature>
<feature type="transmembrane region" description="Helical" evidence="9">
    <location>
        <begin position="85"/>
        <end position="106"/>
    </location>
</feature>
<feature type="transmembrane region" description="Helical" evidence="9">
    <location>
        <begin position="578"/>
        <end position="597"/>
    </location>
</feature>
<keyword evidence="12" id="KW-1185">Reference proteome</keyword>
<feature type="transmembrane region" description="Helical" evidence="9">
    <location>
        <begin position="183"/>
        <end position="201"/>
    </location>
</feature>
<dbReference type="InterPro" id="IPR044880">
    <property type="entry name" value="NCX_ion-bd_dom_sf"/>
</dbReference>
<feature type="transmembrane region" description="Helical" evidence="9">
    <location>
        <begin position="222"/>
        <end position="242"/>
    </location>
</feature>
<feature type="compositionally biased region" description="Low complexity" evidence="8">
    <location>
        <begin position="328"/>
        <end position="342"/>
    </location>
</feature>
<evidence type="ECO:0000256" key="9">
    <source>
        <dbReference type="SAM" id="Phobius"/>
    </source>
</evidence>
<dbReference type="EMBL" id="ML210305">
    <property type="protein sequence ID" value="TFK20284.1"/>
    <property type="molecule type" value="Genomic_DNA"/>
</dbReference>
<feature type="region of interest" description="Disordered" evidence="8">
    <location>
        <begin position="1"/>
        <end position="26"/>
    </location>
</feature>
<feature type="transmembrane region" description="Helical" evidence="9">
    <location>
        <begin position="153"/>
        <end position="171"/>
    </location>
</feature>
<feature type="transmembrane region" description="Helical" evidence="9">
    <location>
        <begin position="112"/>
        <end position="132"/>
    </location>
</feature>
<comment type="subcellular location">
    <subcellularLocation>
        <location evidence="1">Endomembrane system</location>
        <topology evidence="1">Multi-pass membrane protein</topology>
    </subcellularLocation>
</comment>
<evidence type="ECO:0000313" key="11">
    <source>
        <dbReference type="EMBL" id="TFK20284.1"/>
    </source>
</evidence>
<feature type="domain" description="Sodium/calcium exchanger membrane region" evidence="10">
    <location>
        <begin position="118"/>
        <end position="278"/>
    </location>
</feature>
<dbReference type="Gene3D" id="1.20.1420.30">
    <property type="entry name" value="NCX, central ion-binding region"/>
    <property type="match status" value="2"/>
</dbReference>
<keyword evidence="3" id="KW-0813">Transport</keyword>
<comment type="similarity">
    <text evidence="2">Belongs to the Ca(2+):cation antiporter (CaCA) (TC 2.A.19) family.</text>
</comment>
<evidence type="ECO:0000256" key="1">
    <source>
        <dbReference type="ARBA" id="ARBA00004127"/>
    </source>
</evidence>
<dbReference type="Pfam" id="PF01699">
    <property type="entry name" value="Na_Ca_ex"/>
    <property type="match status" value="2"/>
</dbReference>
<gene>
    <name evidence="11" type="ORF">FA15DRAFT_759474</name>
</gene>
<dbReference type="GO" id="GO:0015369">
    <property type="term" value="F:calcium:proton antiporter activity"/>
    <property type="evidence" value="ECO:0007669"/>
    <property type="project" value="TreeGrafter"/>
</dbReference>
<evidence type="ECO:0000256" key="7">
    <source>
        <dbReference type="ARBA" id="ARBA00023136"/>
    </source>
</evidence>
<proteinExistence type="inferred from homology"/>
<feature type="transmembrane region" description="Helical" evidence="9">
    <location>
        <begin position="487"/>
        <end position="506"/>
    </location>
</feature>
<feature type="compositionally biased region" description="Basic and acidic residues" evidence="8">
    <location>
        <begin position="17"/>
        <end position="26"/>
    </location>
</feature>
<protein>
    <recommendedName>
        <fullName evidence="10">Sodium/calcium exchanger membrane region domain-containing protein</fullName>
    </recommendedName>
</protein>
<feature type="transmembrane region" description="Helical" evidence="9">
    <location>
        <begin position="449"/>
        <end position="467"/>
    </location>
</feature>
<dbReference type="GO" id="GO:0012505">
    <property type="term" value="C:endomembrane system"/>
    <property type="evidence" value="ECO:0007669"/>
    <property type="project" value="UniProtKB-SubCell"/>
</dbReference>
<accession>A0A5C3KJG2</accession>
<keyword evidence="4 9" id="KW-0812">Transmembrane</keyword>
<dbReference type="GO" id="GO:0006874">
    <property type="term" value="P:intracellular calcium ion homeostasis"/>
    <property type="evidence" value="ECO:0007669"/>
    <property type="project" value="TreeGrafter"/>
</dbReference>
<reference evidence="11 12" key="1">
    <citation type="journal article" date="2019" name="Nat. Ecol. Evol.">
        <title>Megaphylogeny resolves global patterns of mushroom evolution.</title>
        <authorList>
            <person name="Varga T."/>
            <person name="Krizsan K."/>
            <person name="Foldi C."/>
            <person name="Dima B."/>
            <person name="Sanchez-Garcia M."/>
            <person name="Sanchez-Ramirez S."/>
            <person name="Szollosi G.J."/>
            <person name="Szarkandi J.G."/>
            <person name="Papp V."/>
            <person name="Albert L."/>
            <person name="Andreopoulos W."/>
            <person name="Angelini C."/>
            <person name="Antonin V."/>
            <person name="Barry K.W."/>
            <person name="Bougher N.L."/>
            <person name="Buchanan P."/>
            <person name="Buyck B."/>
            <person name="Bense V."/>
            <person name="Catcheside P."/>
            <person name="Chovatia M."/>
            <person name="Cooper J."/>
            <person name="Damon W."/>
            <person name="Desjardin D."/>
            <person name="Finy P."/>
            <person name="Geml J."/>
            <person name="Haridas S."/>
            <person name="Hughes K."/>
            <person name="Justo A."/>
            <person name="Karasinski D."/>
            <person name="Kautmanova I."/>
            <person name="Kiss B."/>
            <person name="Kocsube S."/>
            <person name="Kotiranta H."/>
            <person name="LaButti K.M."/>
            <person name="Lechner B.E."/>
            <person name="Liimatainen K."/>
            <person name="Lipzen A."/>
            <person name="Lukacs Z."/>
            <person name="Mihaltcheva S."/>
            <person name="Morgado L.N."/>
            <person name="Niskanen T."/>
            <person name="Noordeloos M.E."/>
            <person name="Ohm R.A."/>
            <person name="Ortiz-Santana B."/>
            <person name="Ovrebo C."/>
            <person name="Racz N."/>
            <person name="Riley R."/>
            <person name="Savchenko A."/>
            <person name="Shiryaev A."/>
            <person name="Soop K."/>
            <person name="Spirin V."/>
            <person name="Szebenyi C."/>
            <person name="Tomsovsky M."/>
            <person name="Tulloss R.E."/>
            <person name="Uehling J."/>
            <person name="Grigoriev I.V."/>
            <person name="Vagvolgyi C."/>
            <person name="Papp T."/>
            <person name="Martin F.M."/>
            <person name="Miettinen O."/>
            <person name="Hibbett D.S."/>
            <person name="Nagy L.G."/>
        </authorList>
    </citation>
    <scope>NUCLEOTIDE SEQUENCE [LARGE SCALE GENOMIC DNA]</scope>
    <source>
        <strain evidence="11 12">CBS 121175</strain>
    </source>
</reference>
<dbReference type="OrthoDB" id="1699231at2759"/>
<dbReference type="STRING" id="230819.A0A5C3KJG2"/>
<dbReference type="InterPro" id="IPR004713">
    <property type="entry name" value="CaH_exchang"/>
</dbReference>
<feature type="transmembrane region" description="Helical" evidence="9">
    <location>
        <begin position="254"/>
        <end position="275"/>
    </location>
</feature>
<evidence type="ECO:0000256" key="6">
    <source>
        <dbReference type="ARBA" id="ARBA00023065"/>
    </source>
</evidence>
<dbReference type="GO" id="GO:0000329">
    <property type="term" value="C:fungal-type vacuole membrane"/>
    <property type="evidence" value="ECO:0007669"/>
    <property type="project" value="TreeGrafter"/>
</dbReference>
<evidence type="ECO:0000259" key="10">
    <source>
        <dbReference type="Pfam" id="PF01699"/>
    </source>
</evidence>
<evidence type="ECO:0000256" key="5">
    <source>
        <dbReference type="ARBA" id="ARBA00022989"/>
    </source>
</evidence>
<dbReference type="PANTHER" id="PTHR31503">
    <property type="entry name" value="VACUOLAR CALCIUM ION TRANSPORTER"/>
    <property type="match status" value="1"/>
</dbReference>
<keyword evidence="6" id="KW-0406">Ion transport</keyword>
<sequence length="613" mass="67016">MPASVGVDSATFSPRHRYPEPDDLHDSHFVRLPLSDSQGRILSPEIPSSAKASKGGLPFYASESQEKLVGVEALSSRQKWSRHFVGWKIIVFGSWLNILLITIPTAWATKLIFVEAHTLTFSLCILAMIPLVRLHDLSIAEFALRIGGSKTGLLNASMSNFVEIVVAISALRKCELRVVQSSLVGSILSKLLLVLGLCFFAGGMRFSEQGFDPTATQIHSSLLIISVGVLLLPAAYHFTLSLDGEAADLQRRDILNMSHGVSVVLMFIYGSYLAFQFWSHSHLYNDNHNKKSERLPATQNISAEKAAAYLSAKSRSTFRKHGHPKVRSASSSSISPSVASLPPLRPRAPGSLRAPSPLVPHRSFSTSSLVDTVLYAHPQGQSTVRLVENDYPFNGMARQTTTDSTITAVSTPSIDTVDNSRVDSYFLSLPEEGKQVPMERTVTIKEPQLSWFMTSTLLLIVTVAVAVMADWLVEAMDGISSRVSKDWIALILLPVISSTAELITAMRVSVRDELSLSVSVAVGSTIQTALFVIPFMVILAWIVNKPLTLLMDPFQSLVLYLSVQTTSYVIADGKSNWLEGVILVSLYIIIAVSFWFYPGSVPLDFLVACPPAP</sequence>
<dbReference type="Proteomes" id="UP000307440">
    <property type="component" value="Unassembled WGS sequence"/>
</dbReference>
<feature type="region of interest" description="Disordered" evidence="8">
    <location>
        <begin position="316"/>
        <end position="357"/>
    </location>
</feature>
<evidence type="ECO:0000256" key="2">
    <source>
        <dbReference type="ARBA" id="ARBA00008170"/>
    </source>
</evidence>
<evidence type="ECO:0000256" key="4">
    <source>
        <dbReference type="ARBA" id="ARBA00022692"/>
    </source>
</evidence>
<dbReference type="PANTHER" id="PTHR31503:SF20">
    <property type="entry name" value="CA(2+)_H(+) EXCHANGER, PUTATIVE (EUROFUNG)-RELATED"/>
    <property type="match status" value="1"/>
</dbReference>
<evidence type="ECO:0000256" key="3">
    <source>
        <dbReference type="ARBA" id="ARBA00022448"/>
    </source>
</evidence>
<name>A0A5C3KJG2_COPMA</name>
<keyword evidence="7 9" id="KW-0472">Membrane</keyword>
<feature type="transmembrane region" description="Helical" evidence="9">
    <location>
        <begin position="554"/>
        <end position="571"/>
    </location>
</feature>
<organism evidence="11 12">
    <name type="scientific">Coprinopsis marcescibilis</name>
    <name type="common">Agaric fungus</name>
    <name type="synonym">Psathyrella marcescibilis</name>
    <dbReference type="NCBI Taxonomy" id="230819"/>
    <lineage>
        <taxon>Eukaryota</taxon>
        <taxon>Fungi</taxon>
        <taxon>Dikarya</taxon>
        <taxon>Basidiomycota</taxon>
        <taxon>Agaricomycotina</taxon>
        <taxon>Agaricomycetes</taxon>
        <taxon>Agaricomycetidae</taxon>
        <taxon>Agaricales</taxon>
        <taxon>Agaricineae</taxon>
        <taxon>Psathyrellaceae</taxon>
        <taxon>Coprinopsis</taxon>
    </lineage>
</organism>
<feature type="domain" description="Sodium/calcium exchanger membrane region" evidence="10">
    <location>
        <begin position="457"/>
        <end position="595"/>
    </location>
</feature>
<keyword evidence="5 9" id="KW-1133">Transmembrane helix</keyword>
<feature type="transmembrane region" description="Helical" evidence="9">
    <location>
        <begin position="518"/>
        <end position="542"/>
    </location>
</feature>
<dbReference type="AlphaFoldDB" id="A0A5C3KJG2"/>
<dbReference type="InterPro" id="IPR004837">
    <property type="entry name" value="NaCa_Exmemb"/>
</dbReference>
<evidence type="ECO:0000313" key="12">
    <source>
        <dbReference type="Proteomes" id="UP000307440"/>
    </source>
</evidence>